<sequence length="99" mass="11571">MPLVKKKVDRRKSMSRKEISLARLENFRREVITDDHSVPLTINFILKIAHNFMTSCKLEYVTNDSSVGLEMPVKTCLYENLKIRRPNFVLEQVSCQKSI</sequence>
<keyword evidence="2" id="KW-1185">Reference proteome</keyword>
<dbReference type="OrthoDB" id="10511659at2759"/>
<evidence type="ECO:0000313" key="2">
    <source>
        <dbReference type="Proteomes" id="UP000625711"/>
    </source>
</evidence>
<dbReference type="EMBL" id="JAACXV010016700">
    <property type="protein sequence ID" value="KAF7264533.1"/>
    <property type="molecule type" value="Genomic_DNA"/>
</dbReference>
<dbReference type="AlphaFoldDB" id="A0A834HN04"/>
<organism evidence="1 2">
    <name type="scientific">Rhynchophorus ferrugineus</name>
    <name type="common">Red palm weevil</name>
    <name type="synonym">Curculio ferrugineus</name>
    <dbReference type="NCBI Taxonomy" id="354439"/>
    <lineage>
        <taxon>Eukaryota</taxon>
        <taxon>Metazoa</taxon>
        <taxon>Ecdysozoa</taxon>
        <taxon>Arthropoda</taxon>
        <taxon>Hexapoda</taxon>
        <taxon>Insecta</taxon>
        <taxon>Pterygota</taxon>
        <taxon>Neoptera</taxon>
        <taxon>Endopterygota</taxon>
        <taxon>Coleoptera</taxon>
        <taxon>Polyphaga</taxon>
        <taxon>Cucujiformia</taxon>
        <taxon>Curculionidae</taxon>
        <taxon>Dryophthorinae</taxon>
        <taxon>Rhynchophorus</taxon>
    </lineage>
</organism>
<comment type="caution">
    <text evidence="1">The sequence shown here is derived from an EMBL/GenBank/DDBJ whole genome shotgun (WGS) entry which is preliminary data.</text>
</comment>
<dbReference type="Proteomes" id="UP000625711">
    <property type="component" value="Unassembled WGS sequence"/>
</dbReference>
<gene>
    <name evidence="1" type="ORF">GWI33_023080</name>
</gene>
<accession>A0A834HN04</accession>
<proteinExistence type="predicted"/>
<reference evidence="1" key="1">
    <citation type="submission" date="2020-08" db="EMBL/GenBank/DDBJ databases">
        <title>Genome sequencing and assembly of the red palm weevil Rhynchophorus ferrugineus.</title>
        <authorList>
            <person name="Dias G.B."/>
            <person name="Bergman C.M."/>
            <person name="Manee M."/>
        </authorList>
    </citation>
    <scope>NUCLEOTIDE SEQUENCE</scope>
    <source>
        <strain evidence="1">AA-2017</strain>
        <tissue evidence="1">Whole larva</tissue>
    </source>
</reference>
<evidence type="ECO:0000313" key="1">
    <source>
        <dbReference type="EMBL" id="KAF7264533.1"/>
    </source>
</evidence>
<protein>
    <submittedName>
        <fullName evidence="1">Uncharacterized protein</fullName>
    </submittedName>
</protein>
<name>A0A834HN04_RHYFE</name>